<reference evidence="6 7" key="1">
    <citation type="submission" date="2017-09" db="EMBL/GenBank/DDBJ databases">
        <title>Paracoccus alkalisoli sp. nov., isolated from saline alkaline soil.</title>
        <authorList>
            <person name="Dong X."/>
            <person name="Zhang G."/>
        </authorList>
    </citation>
    <scope>NUCLEOTIDE SEQUENCE [LARGE SCALE GENOMIC DNA]</scope>
    <source>
        <strain evidence="6 7">WN007</strain>
    </source>
</reference>
<dbReference type="InterPro" id="IPR016162">
    <property type="entry name" value="Ald_DH_N"/>
</dbReference>
<dbReference type="Gene3D" id="3.40.309.10">
    <property type="entry name" value="Aldehyde Dehydrogenase, Chain A, domain 2"/>
    <property type="match status" value="1"/>
</dbReference>
<dbReference type="InterPro" id="IPR016163">
    <property type="entry name" value="Ald_DH_C"/>
</dbReference>
<dbReference type="InterPro" id="IPR029510">
    <property type="entry name" value="Ald_DH_CS_GLU"/>
</dbReference>
<evidence type="ECO:0000259" key="5">
    <source>
        <dbReference type="Pfam" id="PF00171"/>
    </source>
</evidence>
<evidence type="ECO:0000256" key="1">
    <source>
        <dbReference type="ARBA" id="ARBA00009986"/>
    </source>
</evidence>
<dbReference type="AlphaFoldDB" id="A0A2A2GLI5"/>
<dbReference type="RefSeq" id="WP_095639128.1">
    <property type="nucleotide sequence ID" value="NZ_NSJZ01000002.1"/>
</dbReference>
<comment type="caution">
    <text evidence="6">The sequence shown here is derived from an EMBL/GenBank/DDBJ whole genome shotgun (WGS) entry which is preliminary data.</text>
</comment>
<dbReference type="Pfam" id="PF00171">
    <property type="entry name" value="Aldedh"/>
    <property type="match status" value="1"/>
</dbReference>
<dbReference type="CDD" id="cd07109">
    <property type="entry name" value="ALDH_AAS00426"/>
    <property type="match status" value="1"/>
</dbReference>
<proteinExistence type="inferred from homology"/>
<dbReference type="PROSITE" id="PS00687">
    <property type="entry name" value="ALDEHYDE_DEHYDR_GLU"/>
    <property type="match status" value="1"/>
</dbReference>
<feature type="active site" evidence="3">
    <location>
        <position position="260"/>
    </location>
</feature>
<dbReference type="InterPro" id="IPR015590">
    <property type="entry name" value="Aldehyde_DH_dom"/>
</dbReference>
<accession>A0A2A2GLI5</accession>
<sequence>MTAACRRAEEVAPARGFFINNEWRPVAGGLTIPVVAPAEGVVFAEISAGGAGEVAQAVAAARHAFERGEWSRLSATERGRLLSRLGQLILDNFEELAALEARDCGKPMKTARADIQAAARYFEYYGGAADKVHGEQIPFMRGYYVTGEREPLGVTGHIIPWNYPAQMIGRTLGPALAMGNATVLKPAEDACMTPLRIAELAAEAGFPPGAMNVVPGFGHEAGAALSEHPGIDFIAFTGSPRVGVMIQTAAARNHIGCVLELGGKSPQIVFEDADLDAALPVIVGAIIQNAGQTCSAGARVLVQRTVWDKLMPMIAERFAGLRAGLPTDDPDLGPIISARQKESVEGFIRRAREEGVPVIAEGARQDSAPAEGFYVAPTVFGPVPRDNSLALDEVFGPVLAAIPFDDEEDAIELANGTDYGLIAGVWTRDTARAFRVSRRVRAGQVYINAYGAGGGIELPFGGTRKSGHGREKGFEALYEFSALKTLVIKHD</sequence>
<evidence type="ECO:0000256" key="3">
    <source>
        <dbReference type="PROSITE-ProRule" id="PRU10007"/>
    </source>
</evidence>
<dbReference type="InterPro" id="IPR016161">
    <property type="entry name" value="Ald_DH/histidinol_DH"/>
</dbReference>
<dbReference type="SUPFAM" id="SSF53720">
    <property type="entry name" value="ALDH-like"/>
    <property type="match status" value="1"/>
</dbReference>
<evidence type="ECO:0000256" key="2">
    <source>
        <dbReference type="ARBA" id="ARBA00023002"/>
    </source>
</evidence>
<dbReference type="GO" id="GO:0016620">
    <property type="term" value="F:oxidoreductase activity, acting on the aldehyde or oxo group of donors, NAD or NADP as acceptor"/>
    <property type="evidence" value="ECO:0007669"/>
    <property type="project" value="InterPro"/>
</dbReference>
<comment type="similarity">
    <text evidence="1 4">Belongs to the aldehyde dehydrogenase family.</text>
</comment>
<gene>
    <name evidence="6" type="ORF">CK240_04545</name>
</gene>
<name>A0A2A2GLI5_9RHOB</name>
<feature type="domain" description="Aldehyde dehydrogenase" evidence="5">
    <location>
        <begin position="30"/>
        <end position="485"/>
    </location>
</feature>
<dbReference type="OrthoDB" id="7827050at2"/>
<dbReference type="PANTHER" id="PTHR11699">
    <property type="entry name" value="ALDEHYDE DEHYDROGENASE-RELATED"/>
    <property type="match status" value="1"/>
</dbReference>
<dbReference type="FunFam" id="3.40.605.10:FF:000007">
    <property type="entry name" value="NAD/NADP-dependent betaine aldehyde dehydrogenase"/>
    <property type="match status" value="1"/>
</dbReference>
<dbReference type="Gene3D" id="3.40.605.10">
    <property type="entry name" value="Aldehyde Dehydrogenase, Chain A, domain 1"/>
    <property type="match status" value="1"/>
</dbReference>
<protein>
    <submittedName>
        <fullName evidence="6">Aldehyde dehydrogenase</fullName>
    </submittedName>
</protein>
<evidence type="ECO:0000313" key="6">
    <source>
        <dbReference type="EMBL" id="PAU98446.1"/>
    </source>
</evidence>
<evidence type="ECO:0000313" key="7">
    <source>
        <dbReference type="Proteomes" id="UP000218023"/>
    </source>
</evidence>
<evidence type="ECO:0000256" key="4">
    <source>
        <dbReference type="RuleBase" id="RU003345"/>
    </source>
</evidence>
<keyword evidence="2 4" id="KW-0560">Oxidoreductase</keyword>
<dbReference type="Proteomes" id="UP000218023">
    <property type="component" value="Unassembled WGS sequence"/>
</dbReference>
<organism evidence="6 7">
    <name type="scientific">Paracoccus salipaludis</name>
    <dbReference type="NCBI Taxonomy" id="2032623"/>
    <lineage>
        <taxon>Bacteria</taxon>
        <taxon>Pseudomonadati</taxon>
        <taxon>Pseudomonadota</taxon>
        <taxon>Alphaproteobacteria</taxon>
        <taxon>Rhodobacterales</taxon>
        <taxon>Paracoccaceae</taxon>
        <taxon>Paracoccus</taxon>
    </lineage>
</organism>
<keyword evidence="7" id="KW-1185">Reference proteome</keyword>
<dbReference type="EMBL" id="NSJZ01000002">
    <property type="protein sequence ID" value="PAU98446.1"/>
    <property type="molecule type" value="Genomic_DNA"/>
</dbReference>